<accession>A0AAU8B5Z1</accession>
<evidence type="ECO:0000256" key="1">
    <source>
        <dbReference type="SAM" id="MobiDB-lite"/>
    </source>
</evidence>
<feature type="compositionally biased region" description="Basic and acidic residues" evidence="1">
    <location>
        <begin position="1"/>
        <end position="14"/>
    </location>
</feature>
<protein>
    <submittedName>
        <fullName evidence="3">Internal scaffolding protein</fullName>
    </submittedName>
</protein>
<organism evidence="3">
    <name type="scientific">Dulem virus 202</name>
    <dbReference type="NCBI Taxonomy" id="3145679"/>
    <lineage>
        <taxon>Viruses</taxon>
        <taxon>Monodnaviria</taxon>
        <taxon>Sangervirae</taxon>
        <taxon>Phixviricota</taxon>
        <taxon>Malgrandaviricetes</taxon>
        <taxon>Petitvirales</taxon>
        <taxon>Microviridae</taxon>
        <taxon>Microvirus</taxon>
    </lineage>
</organism>
<reference evidence="3" key="1">
    <citation type="submission" date="2024-03" db="EMBL/GenBank/DDBJ databases">
        <title>Diverse circular DNA viruses in blood, oral, and fecal samples of captive lemurs.</title>
        <authorList>
            <person name="Paietta E.N."/>
            <person name="Kraberger S."/>
            <person name="Lund M.C."/>
            <person name="Custer J.M."/>
            <person name="Vargas K.M."/>
            <person name="Ehmke E.E."/>
            <person name="Yoder A.D."/>
            <person name="Varsani A."/>
        </authorList>
    </citation>
    <scope>NUCLEOTIDE SEQUENCE</scope>
    <source>
        <strain evidence="2">Duke_21_61</strain>
        <strain evidence="3">Duke_28FS_65</strain>
    </source>
</reference>
<feature type="region of interest" description="Disordered" evidence="1">
    <location>
        <begin position="1"/>
        <end position="26"/>
    </location>
</feature>
<evidence type="ECO:0000313" key="2">
    <source>
        <dbReference type="EMBL" id="XCD03960.1"/>
    </source>
</evidence>
<dbReference type="EMBL" id="PP511406">
    <property type="protein sequence ID" value="XCD03960.1"/>
    <property type="molecule type" value="Genomic_DNA"/>
</dbReference>
<proteinExistence type="predicted"/>
<name>A0AAU8B5Z1_9VIRU</name>
<dbReference type="InterPro" id="IPR014131">
    <property type="entry name" value="Chlamydia_phage_Vp3"/>
</dbReference>
<feature type="compositionally biased region" description="Basic and acidic residues" evidence="1">
    <location>
        <begin position="143"/>
        <end position="163"/>
    </location>
</feature>
<dbReference type="Pfam" id="PF09675">
    <property type="entry name" value="Chlamy_scaf"/>
    <property type="match status" value="1"/>
</dbReference>
<evidence type="ECO:0000313" key="3">
    <source>
        <dbReference type="EMBL" id="XCD07760.1"/>
    </source>
</evidence>
<feature type="region of interest" description="Disordered" evidence="1">
    <location>
        <begin position="135"/>
        <end position="163"/>
    </location>
</feature>
<dbReference type="EMBL" id="PP511808">
    <property type="protein sequence ID" value="XCD07760.1"/>
    <property type="molecule type" value="Genomic_DNA"/>
</dbReference>
<sequence length="163" mass="19160">MTKIYKPYEDEKPPKRASNPGSEWETEYKERYDENGHPYLVETGKVNVYEKIQSYRDECEIQSILSRYAAGDQTVMNRPGYYIDTTVLPTSYTEYFNLMQEQKEKFNSLPLNIRKKFNNSFEEWAASAGNAEWLNKMGVKQQEQPKADTKADVKEDKTDEQKQ</sequence>